<reference evidence="11 12" key="2">
    <citation type="journal article" date="2017" name="Nature">
        <title>The Apostasia genome and the evolution of orchids.</title>
        <authorList>
            <person name="Zhang G.Q."/>
            <person name="Liu K.W."/>
            <person name="Li Z."/>
            <person name="Lohaus R."/>
            <person name="Hsiao Y.Y."/>
            <person name="Niu S.C."/>
            <person name="Wang J.Y."/>
            <person name="Lin Y.C."/>
            <person name="Xu Q."/>
            <person name="Chen L.J."/>
            <person name="Yoshida K."/>
            <person name="Fujiwara S."/>
            <person name="Wang Z.W."/>
            <person name="Zhang Y.Q."/>
            <person name="Mitsuda N."/>
            <person name="Wang M."/>
            <person name="Liu G.H."/>
            <person name="Pecoraro L."/>
            <person name="Huang H.X."/>
            <person name="Xiao X.J."/>
            <person name="Lin M."/>
            <person name="Wu X.Y."/>
            <person name="Wu W.L."/>
            <person name="Chen Y.Y."/>
            <person name="Chang S.B."/>
            <person name="Sakamoto S."/>
            <person name="Ohme-Takagi M."/>
            <person name="Yagi M."/>
            <person name="Zeng S.J."/>
            <person name="Shen C.Y."/>
            <person name="Yeh C.M."/>
            <person name="Luo Y.B."/>
            <person name="Tsai W.C."/>
            <person name="Van de Peer Y."/>
            <person name="Liu Z.J."/>
        </authorList>
    </citation>
    <scope>NUCLEOTIDE SEQUENCE [LARGE SCALE GENOMIC DNA]</scope>
    <source>
        <tissue evidence="11">The whole plant</tissue>
    </source>
</reference>
<dbReference type="PANTHER" id="PTHR23069:SF7">
    <property type="entry name" value="P-LOOP CONTAINING NUCLEOSIDE TRIPHOSPHATE HYDROLASES SUPERFAMILY PROTEIN"/>
    <property type="match status" value="1"/>
</dbReference>
<comment type="similarity">
    <text evidence="1">Belongs to the AAA ATPase family.</text>
</comment>
<dbReference type="Pfam" id="PF13771">
    <property type="entry name" value="zf-HC5HC2H"/>
    <property type="match status" value="1"/>
</dbReference>
<dbReference type="InterPro" id="IPR034732">
    <property type="entry name" value="EPHD"/>
</dbReference>
<feature type="compositionally biased region" description="Basic residues" evidence="9">
    <location>
        <begin position="13"/>
        <end position="31"/>
    </location>
</feature>
<keyword evidence="3" id="KW-0547">Nucleotide-binding</keyword>
<dbReference type="GO" id="GO:0042393">
    <property type="term" value="F:histone binding"/>
    <property type="evidence" value="ECO:0007669"/>
    <property type="project" value="TreeGrafter"/>
</dbReference>
<dbReference type="GO" id="GO:0006337">
    <property type="term" value="P:nucleosome disassembly"/>
    <property type="evidence" value="ECO:0007669"/>
    <property type="project" value="TreeGrafter"/>
</dbReference>
<evidence type="ECO:0000256" key="7">
    <source>
        <dbReference type="ARBA" id="ARBA00023117"/>
    </source>
</evidence>
<evidence type="ECO:0000313" key="12">
    <source>
        <dbReference type="Proteomes" id="UP000233837"/>
    </source>
</evidence>
<dbReference type="SUPFAM" id="SSF52540">
    <property type="entry name" value="P-loop containing nucleoside triphosphate hydrolases"/>
    <property type="match status" value="1"/>
</dbReference>
<dbReference type="GO" id="GO:0016887">
    <property type="term" value="F:ATP hydrolysis activity"/>
    <property type="evidence" value="ECO:0007669"/>
    <property type="project" value="InterPro"/>
</dbReference>
<keyword evidence="8" id="KW-0175">Coiled coil</keyword>
<dbReference type="Pfam" id="PF17862">
    <property type="entry name" value="AAA_lid_3"/>
    <property type="match status" value="1"/>
</dbReference>
<feature type="domain" description="PHD-type" evidence="10">
    <location>
        <begin position="379"/>
        <end position="489"/>
    </location>
</feature>
<keyword evidence="12" id="KW-1185">Reference proteome</keyword>
<feature type="compositionally biased region" description="Basic and acidic residues" evidence="9">
    <location>
        <begin position="274"/>
        <end position="300"/>
    </location>
</feature>
<protein>
    <submittedName>
        <fullName evidence="11">ATPase family AAA domain-containing protein</fullName>
    </submittedName>
</protein>
<evidence type="ECO:0000256" key="3">
    <source>
        <dbReference type="ARBA" id="ARBA00022741"/>
    </source>
</evidence>
<evidence type="ECO:0000313" key="11">
    <source>
        <dbReference type="EMBL" id="PKU69542.1"/>
    </source>
</evidence>
<dbReference type="GO" id="GO:0003682">
    <property type="term" value="F:chromatin binding"/>
    <property type="evidence" value="ECO:0007669"/>
    <property type="project" value="TreeGrafter"/>
</dbReference>
<dbReference type="Gene3D" id="3.40.50.300">
    <property type="entry name" value="P-loop containing nucleotide triphosphate hydrolases"/>
    <property type="match status" value="1"/>
</dbReference>
<dbReference type="PROSITE" id="PS00674">
    <property type="entry name" value="AAA"/>
    <property type="match status" value="1"/>
</dbReference>
<dbReference type="InterPro" id="IPR013083">
    <property type="entry name" value="Znf_RING/FYVE/PHD"/>
</dbReference>
<dbReference type="GO" id="GO:0005524">
    <property type="term" value="F:ATP binding"/>
    <property type="evidence" value="ECO:0007669"/>
    <property type="project" value="UniProtKB-KW"/>
</dbReference>
<evidence type="ECO:0000259" key="10">
    <source>
        <dbReference type="PROSITE" id="PS51805"/>
    </source>
</evidence>
<evidence type="ECO:0000256" key="4">
    <source>
        <dbReference type="ARBA" id="ARBA00022771"/>
    </source>
</evidence>
<dbReference type="InterPro" id="IPR027417">
    <property type="entry name" value="P-loop_NTPase"/>
</dbReference>
<keyword evidence="5" id="KW-0862">Zinc</keyword>
<dbReference type="Gene3D" id="3.30.40.10">
    <property type="entry name" value="Zinc/RING finger domain, C3HC4 (zinc finger)"/>
    <property type="match status" value="1"/>
</dbReference>
<evidence type="ECO:0000256" key="9">
    <source>
        <dbReference type="SAM" id="MobiDB-lite"/>
    </source>
</evidence>
<dbReference type="GO" id="GO:0008270">
    <property type="term" value="F:zinc ion binding"/>
    <property type="evidence" value="ECO:0007669"/>
    <property type="project" value="UniProtKB-KW"/>
</dbReference>
<organism evidence="11 12">
    <name type="scientific">Dendrobium catenatum</name>
    <dbReference type="NCBI Taxonomy" id="906689"/>
    <lineage>
        <taxon>Eukaryota</taxon>
        <taxon>Viridiplantae</taxon>
        <taxon>Streptophyta</taxon>
        <taxon>Embryophyta</taxon>
        <taxon>Tracheophyta</taxon>
        <taxon>Spermatophyta</taxon>
        <taxon>Magnoliopsida</taxon>
        <taxon>Liliopsida</taxon>
        <taxon>Asparagales</taxon>
        <taxon>Orchidaceae</taxon>
        <taxon>Epidendroideae</taxon>
        <taxon>Malaxideae</taxon>
        <taxon>Dendrobiinae</taxon>
        <taxon>Dendrobium</taxon>
    </lineage>
</organism>
<evidence type="ECO:0000256" key="1">
    <source>
        <dbReference type="ARBA" id="ARBA00006914"/>
    </source>
</evidence>
<dbReference type="GO" id="GO:0045815">
    <property type="term" value="P:transcription initiation-coupled chromatin remodeling"/>
    <property type="evidence" value="ECO:0007669"/>
    <property type="project" value="TreeGrafter"/>
</dbReference>
<dbReference type="Pfam" id="PF00004">
    <property type="entry name" value="AAA"/>
    <property type="match status" value="1"/>
</dbReference>
<proteinExistence type="inferred from homology"/>
<dbReference type="FunFam" id="1.10.8.60:FF:000084">
    <property type="entry name" value="p-loop containing nucleoside triphosphate hydrolase superfamily protein"/>
    <property type="match status" value="1"/>
</dbReference>
<keyword evidence="2" id="KW-0479">Metal-binding</keyword>
<dbReference type="InterPro" id="IPR041569">
    <property type="entry name" value="AAA_lid_3"/>
</dbReference>
<dbReference type="OrthoDB" id="5421at2759"/>
<evidence type="ECO:0000256" key="6">
    <source>
        <dbReference type="ARBA" id="ARBA00022840"/>
    </source>
</evidence>
<dbReference type="InterPro" id="IPR003959">
    <property type="entry name" value="ATPase_AAA_core"/>
</dbReference>
<keyword evidence="7" id="KW-0103">Bromodomain</keyword>
<dbReference type="PROSITE" id="PS51805">
    <property type="entry name" value="EPHD"/>
    <property type="match status" value="1"/>
</dbReference>
<feature type="compositionally biased region" description="Polar residues" evidence="9">
    <location>
        <begin position="1"/>
        <end position="10"/>
    </location>
</feature>
<reference evidence="11 12" key="1">
    <citation type="journal article" date="2016" name="Sci. Rep.">
        <title>The Dendrobium catenatum Lindl. genome sequence provides insights into polysaccharide synthase, floral development and adaptive evolution.</title>
        <authorList>
            <person name="Zhang G.Q."/>
            <person name="Xu Q."/>
            <person name="Bian C."/>
            <person name="Tsai W.C."/>
            <person name="Yeh C.M."/>
            <person name="Liu K.W."/>
            <person name="Yoshida K."/>
            <person name="Zhang L.S."/>
            <person name="Chang S.B."/>
            <person name="Chen F."/>
            <person name="Shi Y."/>
            <person name="Su Y.Y."/>
            <person name="Zhang Y.Q."/>
            <person name="Chen L.J."/>
            <person name="Yin Y."/>
            <person name="Lin M."/>
            <person name="Huang H."/>
            <person name="Deng H."/>
            <person name="Wang Z.W."/>
            <person name="Zhu S.L."/>
            <person name="Zhao X."/>
            <person name="Deng C."/>
            <person name="Niu S.C."/>
            <person name="Huang J."/>
            <person name="Wang M."/>
            <person name="Liu G.H."/>
            <person name="Yang H.J."/>
            <person name="Xiao X.J."/>
            <person name="Hsiao Y.Y."/>
            <person name="Wu W.L."/>
            <person name="Chen Y.Y."/>
            <person name="Mitsuda N."/>
            <person name="Ohme-Takagi M."/>
            <person name="Luo Y.B."/>
            <person name="Van de Peer Y."/>
            <person name="Liu Z.J."/>
        </authorList>
    </citation>
    <scope>NUCLEOTIDE SEQUENCE [LARGE SCALE GENOMIC DNA]</scope>
    <source>
        <tissue evidence="11">The whole plant</tissue>
    </source>
</reference>
<dbReference type="FunFam" id="3.40.50.300:FF:000061">
    <property type="entry name" value="ATPase family, AAA domain-containing 2"/>
    <property type="match status" value="1"/>
</dbReference>
<evidence type="ECO:0000256" key="2">
    <source>
        <dbReference type="ARBA" id="ARBA00022723"/>
    </source>
</evidence>
<evidence type="ECO:0000256" key="8">
    <source>
        <dbReference type="SAM" id="Coils"/>
    </source>
</evidence>
<dbReference type="EMBL" id="KZ503023">
    <property type="protein sequence ID" value="PKU69542.1"/>
    <property type="molecule type" value="Genomic_DNA"/>
</dbReference>
<feature type="region of interest" description="Disordered" evidence="9">
    <location>
        <begin position="1"/>
        <end position="117"/>
    </location>
</feature>
<evidence type="ECO:0000256" key="5">
    <source>
        <dbReference type="ARBA" id="ARBA00022833"/>
    </source>
</evidence>
<dbReference type="Proteomes" id="UP000233837">
    <property type="component" value="Unassembled WGS sequence"/>
</dbReference>
<keyword evidence="4" id="KW-0863">Zinc-finger</keyword>
<dbReference type="PANTHER" id="PTHR23069">
    <property type="entry name" value="AAA DOMAIN-CONTAINING"/>
    <property type="match status" value="1"/>
</dbReference>
<dbReference type="FunFam" id="3.30.40.10:FF:000739">
    <property type="entry name" value="P-loop containing nucleoside triphosphate hydrolases superfamily protein"/>
    <property type="match status" value="1"/>
</dbReference>
<dbReference type="InterPro" id="IPR003960">
    <property type="entry name" value="ATPase_AAA_CS"/>
</dbReference>
<feature type="coiled-coil region" evidence="8">
    <location>
        <begin position="301"/>
        <end position="328"/>
    </location>
</feature>
<accession>A0A2I0W1L3</accession>
<keyword evidence="6" id="KW-0067">ATP-binding</keyword>
<dbReference type="STRING" id="906689.A0A2I0W1L3"/>
<dbReference type="GO" id="GO:0006334">
    <property type="term" value="P:nucleosome assembly"/>
    <property type="evidence" value="ECO:0007669"/>
    <property type="project" value="TreeGrafter"/>
</dbReference>
<sequence length="1808" mass="201084">MPSSSRSTSIPPVKRRREFLYRSRARKKHKRLDAIRDEPTASYIAHRNPADDDAAVLRRSCRVRRAPDLLDSSPVPSPRKKKLKDLDPPSGSDETKKGKKGMHKKDPVSQVPSCLGKEEDWKSRLRTRVGKGWEKSLSSSRRSDGVFAEVRVLYPVVLEENIGVLNSVRTSRRRKKVATHELSEAANEAGNEDDTLPLVDKDFTSGSPAEKSSQVDVVGLATDAQLGSEQARMLESAEKVIGLEEPECVNTSVQDGGPSHAVVEEDTLILQSRGTEENGSDDHGSNQSCKHPDSFDTAEREGDLKDNIQETEHSLKDLDQRVSVLDEKIASFRIKEGRRCGLCGCGSDGKPPKKLVHESFDSENEAYEGSTASEEPNYNVWDGFGDGPGWLGKLLGPLIDRFGIARVWVHQHCAVWSPEVYFAGLGCLKNVRAALCRGRALKCSRCGRPGATIGCRVDRCPKTYHLPCSRVEGCIFDHRKFLIACSDHRRFFQPHGSKHVLQIRKMKAKKLRLDLRKVSNEARRKDLEAEEKWLENCGEDEEFLKREGRRLHRDILRIAPIYIGGSSESENRYPGWESVAGLEHVIQCMKEVVLIPLLYPEFFGSLGLTPPRGVLLHGYPGTGKTHVVRALIGACSRGDKRIAYFARKGADCLGKYVGDAERQLRLLFQVAERSQPSIIFFDEIDGLAPRRSKQQDQTHSSVVSTLLSLLDGLKSRGSVIVIGATNRPDAVDPALRRPGRFDREIFFPLPTEKDRSSILSLHTRSWPKPLSGSLLSWIANQTVGYAGADIQALCAQAAMHALKRNCALQKILSSAAEGLIQGKLPSLPSFRVEERDWLAALRLAPPPCSRREAGIAVNDIVASPLPAHLISCLLLPLTHLLVSLYIDQQIWLSPMLFKASEFVKNVIVSALEQKSVPVTFWWSHLDYLIREPFIAEKIENKFAQFGLIIGSSGSNHQILLDEVDDESGENEKFDSVGMKPCDSNMHKMLMRKSPLGVGKSQGFRILISGPPRSGQQHLASCLLQGFTGHEDIRKVSLATISQEGHGDMIHGLTQILLKCLDVGRCIIYMPRIDLWAIEDSADPSVSESQVNPEKSPSMTEKITVVGRRGTSEMWNSFVEQVDSAVTAASLTILATCEVEKADLPLGLMRFFSRDVRGHTNSTSTDCTISRFFIHIDRKLDLERAINSAAEKLSYDLILHYLKLIHERTHLRYYSEDKHKIPHLDINSEAHKQSLHHELVTQEVKVQEASAGKTIISSNTLLEPEWIASNGEASCIKDQNFQQLNSTVLPQSGGDGVVRSQPYGLQDSFPKTCKVLKGNLILAIATFGYQILRYPQFAELVWVTSKLKEGPCADVSGPWKRWPFNTCVMHSECSPDKRVSVTNPCNVNDMEPPGFVRGLIAVGLLAYRGFYASVSEVSADVRKVLELLVGRIREKLFTRKDRYRYFRVLSQVAYLDDMVNSWGYMLQSLQADNSITEVNSKTVALGRLQADETNTGSTGIANNQSNMRVHDKNCNLASDIFSQGFKGNNGEFSDTCKELAKSDAGMIVDVQNTFSYASLASKELTYDGKSSGLEGGPVGSTLNTVDQRSASSMTENIHIFKANNVCHLDSQTLLSKSSEKGTSKRCSVVDSSAPALQDNGNIFQVSCLYSCCSNCVHMVNAIARKMISMNLESNECCSVDDVHDIITSNSLNILASFRKYFEENFRRKLHCQAQLEEDLKRMACHCEPFGKVELLPVECDCHKKVEDNPILPNTGSGSLLESKLKYFFRDDVLVHLVPNDCSELHCNFEKICVCSAVMVLLTIKQTFDL</sequence>
<gene>
    <name evidence="11" type="ORF">MA16_Dca019228</name>
</gene>
<dbReference type="GO" id="GO:0005634">
    <property type="term" value="C:nucleus"/>
    <property type="evidence" value="ECO:0007669"/>
    <property type="project" value="TreeGrafter"/>
</dbReference>
<dbReference type="SMART" id="SM00382">
    <property type="entry name" value="AAA"/>
    <property type="match status" value="2"/>
</dbReference>
<feature type="region of interest" description="Disordered" evidence="9">
    <location>
        <begin position="273"/>
        <end position="300"/>
    </location>
</feature>
<name>A0A2I0W1L3_9ASPA</name>
<dbReference type="InterPro" id="IPR003593">
    <property type="entry name" value="AAA+_ATPase"/>
</dbReference>
<dbReference type="InterPro" id="IPR045199">
    <property type="entry name" value="ATAD2-like"/>
</dbReference>
<dbReference type="Gene3D" id="1.10.8.60">
    <property type="match status" value="1"/>
</dbReference>